<dbReference type="STRING" id="1069536.SINU_05870"/>
<dbReference type="AlphaFoldDB" id="A0A0U1QPV6"/>
<evidence type="ECO:0000313" key="1">
    <source>
        <dbReference type="EMBL" id="KLI02847.1"/>
    </source>
</evidence>
<gene>
    <name evidence="1" type="ORF">SINU_05870</name>
</gene>
<proteinExistence type="predicted"/>
<sequence>MKKGFGFGTAFLIGSLIGYLAGRVTTCNATGKKSLSSEHVLEQVKREVKEQIPIEGAWIFLTPHTWSKDNLTHLVYKGGLIASRKNDTHHFDFIADAKSGAVLELNAQD</sequence>
<dbReference type="OrthoDB" id="2989832at2"/>
<reference evidence="1 2" key="1">
    <citation type="journal article" date="2011" name="J. Bacteriol.">
        <title>Draft genome sequence of Sporolactobacillus inulinus strain CASD, an efficient D-lactic acid-producing bacterium with high-concentration lactate tolerance capability.</title>
        <authorList>
            <person name="Yu B."/>
            <person name="Su F."/>
            <person name="Wang L."/>
            <person name="Xu K."/>
            <person name="Zhao B."/>
            <person name="Xu P."/>
        </authorList>
    </citation>
    <scope>NUCLEOTIDE SEQUENCE [LARGE SCALE GENOMIC DNA]</scope>
    <source>
        <strain evidence="1 2">CASD</strain>
    </source>
</reference>
<protein>
    <recommendedName>
        <fullName evidence="3">PepSY domain-containing protein</fullName>
    </recommendedName>
</protein>
<dbReference type="EMBL" id="AFVQ02000070">
    <property type="protein sequence ID" value="KLI02847.1"/>
    <property type="molecule type" value="Genomic_DNA"/>
</dbReference>
<organism evidence="1 2">
    <name type="scientific">Sporolactobacillus inulinus CASD</name>
    <dbReference type="NCBI Taxonomy" id="1069536"/>
    <lineage>
        <taxon>Bacteria</taxon>
        <taxon>Bacillati</taxon>
        <taxon>Bacillota</taxon>
        <taxon>Bacilli</taxon>
        <taxon>Bacillales</taxon>
        <taxon>Sporolactobacillaceae</taxon>
        <taxon>Sporolactobacillus</taxon>
    </lineage>
</organism>
<dbReference type="Proteomes" id="UP000035553">
    <property type="component" value="Unassembled WGS sequence"/>
</dbReference>
<dbReference type="RefSeq" id="WP_010027446.1">
    <property type="nucleotide sequence ID" value="NZ_AFVQ02000070.1"/>
</dbReference>
<name>A0A0U1QPV6_9BACL</name>
<comment type="caution">
    <text evidence="1">The sequence shown here is derived from an EMBL/GenBank/DDBJ whole genome shotgun (WGS) entry which is preliminary data.</text>
</comment>
<accession>A0A0U1QPV6</accession>
<evidence type="ECO:0008006" key="3">
    <source>
        <dbReference type="Google" id="ProtNLM"/>
    </source>
</evidence>
<evidence type="ECO:0000313" key="2">
    <source>
        <dbReference type="Proteomes" id="UP000035553"/>
    </source>
</evidence>
<keyword evidence="2" id="KW-1185">Reference proteome</keyword>